<proteinExistence type="predicted"/>
<organism evidence="2 3">
    <name type="scientific">Danxiaibacter flavus</name>
    <dbReference type="NCBI Taxonomy" id="3049108"/>
    <lineage>
        <taxon>Bacteria</taxon>
        <taxon>Pseudomonadati</taxon>
        <taxon>Bacteroidota</taxon>
        <taxon>Chitinophagia</taxon>
        <taxon>Chitinophagales</taxon>
        <taxon>Chitinophagaceae</taxon>
        <taxon>Danxiaibacter</taxon>
    </lineage>
</organism>
<accession>A0ABV3ZD54</accession>
<evidence type="ECO:0000313" key="3">
    <source>
        <dbReference type="Proteomes" id="UP001560573"/>
    </source>
</evidence>
<evidence type="ECO:0008006" key="4">
    <source>
        <dbReference type="Google" id="ProtNLM"/>
    </source>
</evidence>
<dbReference type="Proteomes" id="UP001560573">
    <property type="component" value="Unassembled WGS sequence"/>
</dbReference>
<feature type="chain" id="PRO_5046789971" description="DUF306 domain-containing protein" evidence="1">
    <location>
        <begin position="23"/>
        <end position="322"/>
    </location>
</feature>
<reference evidence="2 3" key="1">
    <citation type="submission" date="2023-07" db="EMBL/GenBank/DDBJ databases">
        <authorList>
            <person name="Lian W.-H."/>
        </authorList>
    </citation>
    <scope>NUCLEOTIDE SEQUENCE [LARGE SCALE GENOMIC DNA]</scope>
    <source>
        <strain evidence="2 3">SYSU DXS3180</strain>
    </source>
</reference>
<sequence>MKFRGFPLILCLLFCFATFSQAQSVTGKWYGIGNIAITASTNGYLCEFIIKENGGKVTGEFNYFFRNGYFSNRITGTFNSSTRMLKIKTIPILYHGNTDISNGVDCFMDGEFVFRSSKIETILLGNFSADDIHKFTCAPLNIKFVKQPKDAPTLKEQIAAKPLLIEKQDTILPVLMSKATTTPNNPLTINQTKPLYEIIAEKELIKRSNQLFKELDVVDDSVRIDLYDNGEYDKDSISLFYNGKLRVYREELKTRTPISLYVNVDSVAANNTLVMFAENLGEIPPNAALMIVTDSQNRYEVNINANYLKNGAVRLKKIPKRK</sequence>
<comment type="caution">
    <text evidence="2">The sequence shown here is derived from an EMBL/GenBank/DDBJ whole genome shotgun (WGS) entry which is preliminary data.</text>
</comment>
<dbReference type="RefSeq" id="WP_369328523.1">
    <property type="nucleotide sequence ID" value="NZ_JAULBC010000002.1"/>
</dbReference>
<protein>
    <recommendedName>
        <fullName evidence="4">DUF306 domain-containing protein</fullName>
    </recommendedName>
</protein>
<gene>
    <name evidence="2" type="ORF">QTN47_06415</name>
</gene>
<keyword evidence="3" id="KW-1185">Reference proteome</keyword>
<name>A0ABV3ZD54_9BACT</name>
<dbReference type="EMBL" id="JAULBC010000002">
    <property type="protein sequence ID" value="MEX6687119.1"/>
    <property type="molecule type" value="Genomic_DNA"/>
</dbReference>
<feature type="signal peptide" evidence="1">
    <location>
        <begin position="1"/>
        <end position="22"/>
    </location>
</feature>
<evidence type="ECO:0000256" key="1">
    <source>
        <dbReference type="SAM" id="SignalP"/>
    </source>
</evidence>
<keyword evidence="1" id="KW-0732">Signal</keyword>
<evidence type="ECO:0000313" key="2">
    <source>
        <dbReference type="EMBL" id="MEX6687119.1"/>
    </source>
</evidence>